<evidence type="ECO:0000256" key="8">
    <source>
        <dbReference type="SAM" id="Phobius"/>
    </source>
</evidence>
<feature type="transmembrane region" description="Helical" evidence="8">
    <location>
        <begin position="240"/>
        <end position="266"/>
    </location>
</feature>
<keyword evidence="5 8" id="KW-0812">Transmembrane</keyword>
<dbReference type="PANTHER" id="PTHR48090:SF1">
    <property type="entry name" value="PROPHAGE BACTOPRENOL GLUCOSYL TRANSFERASE HOMOLOG"/>
    <property type="match status" value="1"/>
</dbReference>
<dbReference type="GO" id="GO:0005886">
    <property type="term" value="C:plasma membrane"/>
    <property type="evidence" value="ECO:0007669"/>
    <property type="project" value="TreeGrafter"/>
</dbReference>
<organism evidence="10 11">
    <name type="scientific">Kitasatospora atroaurantiaca</name>
    <dbReference type="NCBI Taxonomy" id="285545"/>
    <lineage>
        <taxon>Bacteria</taxon>
        <taxon>Bacillati</taxon>
        <taxon>Actinomycetota</taxon>
        <taxon>Actinomycetes</taxon>
        <taxon>Kitasatosporales</taxon>
        <taxon>Streptomycetaceae</taxon>
        <taxon>Kitasatospora</taxon>
    </lineage>
</organism>
<keyword evidence="6 8" id="KW-1133">Transmembrane helix</keyword>
<keyword evidence="4 10" id="KW-0808">Transferase</keyword>
<keyword evidence="3 10" id="KW-0328">Glycosyltransferase</keyword>
<dbReference type="Pfam" id="PF00535">
    <property type="entry name" value="Glycos_transf_2"/>
    <property type="match status" value="1"/>
</dbReference>
<evidence type="ECO:0000256" key="5">
    <source>
        <dbReference type="ARBA" id="ARBA00022692"/>
    </source>
</evidence>
<evidence type="ECO:0000313" key="11">
    <source>
        <dbReference type="Proteomes" id="UP000318416"/>
    </source>
</evidence>
<feature type="transmembrane region" description="Helical" evidence="8">
    <location>
        <begin position="272"/>
        <end position="294"/>
    </location>
</feature>
<name>A0A561EQA1_9ACTN</name>
<evidence type="ECO:0000256" key="2">
    <source>
        <dbReference type="ARBA" id="ARBA00006739"/>
    </source>
</evidence>
<gene>
    <name evidence="10" type="ORF">FB465_2797</name>
</gene>
<dbReference type="AlphaFoldDB" id="A0A561EQA1"/>
<evidence type="ECO:0000259" key="9">
    <source>
        <dbReference type="Pfam" id="PF00535"/>
    </source>
</evidence>
<dbReference type="SUPFAM" id="SSF53448">
    <property type="entry name" value="Nucleotide-diphospho-sugar transferases"/>
    <property type="match status" value="1"/>
</dbReference>
<feature type="domain" description="Glycosyltransferase 2-like" evidence="9">
    <location>
        <begin position="12"/>
        <end position="175"/>
    </location>
</feature>
<reference evidence="10 11" key="1">
    <citation type="submission" date="2019-06" db="EMBL/GenBank/DDBJ databases">
        <title>Sequencing the genomes of 1000 actinobacteria strains.</title>
        <authorList>
            <person name="Klenk H.-P."/>
        </authorList>
    </citation>
    <scope>NUCLEOTIDE SEQUENCE [LARGE SCALE GENOMIC DNA]</scope>
    <source>
        <strain evidence="10 11">DSM 41649</strain>
    </source>
</reference>
<evidence type="ECO:0000256" key="1">
    <source>
        <dbReference type="ARBA" id="ARBA00004141"/>
    </source>
</evidence>
<dbReference type="InterPro" id="IPR001173">
    <property type="entry name" value="Glyco_trans_2-like"/>
</dbReference>
<comment type="subcellular location">
    <subcellularLocation>
        <location evidence="1">Membrane</location>
        <topology evidence="1">Multi-pass membrane protein</topology>
    </subcellularLocation>
</comment>
<evidence type="ECO:0000256" key="4">
    <source>
        <dbReference type="ARBA" id="ARBA00022679"/>
    </source>
</evidence>
<sequence>MAVDLRAEITLSVVIPMYNEEDALPALVSRLRPALDGIGASYEVVAVDDGSADRTASILDDFRAEWPELRVVQLRRNSGHQAALTAGLHSSFGRYVVSIDADLQDPPEKIPEMLELAQRQKLDIVYGVRSDRSTDTGFKRRTAGAYYWLMRRLVGKNVTSQAGDFRLLSRDAVEALKALPDQQQVYRLLVPWLGFPSGEVTYHRDERVAGETKYPLSKMIRLAIDSITSFSAAPLRIATWLGIISFFACLGLLVFSLVAFVSGVAVPGWTSLFVAVLFIGAVQLICAGMLGEYVGRIYTAVQQRPTYFIGSDSASAPAPAPAKAVKSEERARVSVLS</sequence>
<dbReference type="GO" id="GO:0016757">
    <property type="term" value="F:glycosyltransferase activity"/>
    <property type="evidence" value="ECO:0007669"/>
    <property type="project" value="UniProtKB-KW"/>
</dbReference>
<proteinExistence type="inferred from homology"/>
<evidence type="ECO:0000256" key="6">
    <source>
        <dbReference type="ARBA" id="ARBA00022989"/>
    </source>
</evidence>
<keyword evidence="11" id="KW-1185">Reference proteome</keyword>
<keyword evidence="7 8" id="KW-0472">Membrane</keyword>
<evidence type="ECO:0000256" key="7">
    <source>
        <dbReference type="ARBA" id="ARBA00023136"/>
    </source>
</evidence>
<comment type="caution">
    <text evidence="10">The sequence shown here is derived from an EMBL/GenBank/DDBJ whole genome shotgun (WGS) entry which is preliminary data.</text>
</comment>
<dbReference type="CDD" id="cd04187">
    <property type="entry name" value="DPM1_like_bac"/>
    <property type="match status" value="1"/>
</dbReference>
<dbReference type="Gene3D" id="3.90.550.10">
    <property type="entry name" value="Spore Coat Polysaccharide Biosynthesis Protein SpsA, Chain A"/>
    <property type="match status" value="1"/>
</dbReference>
<dbReference type="EMBL" id="VIVR01000001">
    <property type="protein sequence ID" value="TWE17759.1"/>
    <property type="molecule type" value="Genomic_DNA"/>
</dbReference>
<accession>A0A561EQA1</accession>
<evidence type="ECO:0000256" key="3">
    <source>
        <dbReference type="ARBA" id="ARBA00022676"/>
    </source>
</evidence>
<dbReference type="InterPro" id="IPR029044">
    <property type="entry name" value="Nucleotide-diphossugar_trans"/>
</dbReference>
<dbReference type="PANTHER" id="PTHR48090">
    <property type="entry name" value="UNDECAPRENYL-PHOSPHATE 4-DEOXY-4-FORMAMIDO-L-ARABINOSE TRANSFERASE-RELATED"/>
    <property type="match status" value="1"/>
</dbReference>
<comment type="similarity">
    <text evidence="2">Belongs to the glycosyltransferase 2 family.</text>
</comment>
<protein>
    <submittedName>
        <fullName evidence="10">Dolichol-phosphate mannosyltransferase</fullName>
    </submittedName>
</protein>
<evidence type="ECO:0000313" key="10">
    <source>
        <dbReference type="EMBL" id="TWE17759.1"/>
    </source>
</evidence>
<dbReference type="InterPro" id="IPR050256">
    <property type="entry name" value="Glycosyltransferase_2"/>
</dbReference>
<dbReference type="Proteomes" id="UP000318416">
    <property type="component" value="Unassembled WGS sequence"/>
</dbReference>